<feature type="compositionally biased region" description="Basic and acidic residues" evidence="1">
    <location>
        <begin position="194"/>
        <end position="210"/>
    </location>
</feature>
<sequence>MVFANAATIAGAYFTMPESSYLNVHTGSVFNISWAGAVGLTDIHLEGHGAGDSLFAGDIIIAYAVQTPAGFYLWTIPTNLTSIIASDGLYSFLIVNDQSTDSPNEYSAWFNITPPGTPSTSLAATPSLANPTASYSYPAATGATGGGGGDLGTGAKVGIGVAVPVGVLICVGLGLWYFWRGKGKKGKVVGSGDRGGDGRKGRNVLDKAELEGGVDGKGPLSEPKGPLGEDERGELDGGVGVRAKTEQGPLSEDERAELEALRREKAELKGMTEFRASELKDKPKEEVVEKGPDGEDERVELEARRKGDGNERFELS</sequence>
<evidence type="ECO:0000313" key="3">
    <source>
        <dbReference type="EMBL" id="PMD32600.1"/>
    </source>
</evidence>
<dbReference type="AlphaFoldDB" id="A0A2J6R260"/>
<evidence type="ECO:0000313" key="4">
    <source>
        <dbReference type="Proteomes" id="UP000235786"/>
    </source>
</evidence>
<evidence type="ECO:0000256" key="2">
    <source>
        <dbReference type="SAM" id="Phobius"/>
    </source>
</evidence>
<feature type="compositionally biased region" description="Basic and acidic residues" evidence="1">
    <location>
        <begin position="300"/>
        <end position="316"/>
    </location>
</feature>
<feature type="transmembrane region" description="Helical" evidence="2">
    <location>
        <begin position="157"/>
        <end position="179"/>
    </location>
</feature>
<evidence type="ECO:0000256" key="1">
    <source>
        <dbReference type="SAM" id="MobiDB-lite"/>
    </source>
</evidence>
<dbReference type="EMBL" id="KZ613958">
    <property type="protein sequence ID" value="PMD32600.1"/>
    <property type="molecule type" value="Genomic_DNA"/>
</dbReference>
<reference evidence="3 4" key="1">
    <citation type="submission" date="2016-04" db="EMBL/GenBank/DDBJ databases">
        <title>A degradative enzymes factory behind the ericoid mycorrhizal symbiosis.</title>
        <authorList>
            <consortium name="DOE Joint Genome Institute"/>
            <person name="Martino E."/>
            <person name="Morin E."/>
            <person name="Grelet G."/>
            <person name="Kuo A."/>
            <person name="Kohler A."/>
            <person name="Daghino S."/>
            <person name="Barry K."/>
            <person name="Choi C."/>
            <person name="Cichocki N."/>
            <person name="Clum A."/>
            <person name="Copeland A."/>
            <person name="Hainaut M."/>
            <person name="Haridas S."/>
            <person name="Labutti K."/>
            <person name="Lindquist E."/>
            <person name="Lipzen A."/>
            <person name="Khouja H.-R."/>
            <person name="Murat C."/>
            <person name="Ohm R."/>
            <person name="Olson A."/>
            <person name="Spatafora J."/>
            <person name="Veneault-Fourrey C."/>
            <person name="Henrissat B."/>
            <person name="Grigoriev I."/>
            <person name="Martin F."/>
            <person name="Perotto S."/>
        </authorList>
    </citation>
    <scope>NUCLEOTIDE SEQUENCE [LARGE SCALE GENOMIC DNA]</scope>
    <source>
        <strain evidence="3 4">F</strain>
    </source>
</reference>
<keyword evidence="2" id="KW-1133">Transmembrane helix</keyword>
<feature type="region of interest" description="Disordered" evidence="1">
    <location>
        <begin position="185"/>
        <end position="256"/>
    </location>
</feature>
<keyword evidence="4" id="KW-1185">Reference proteome</keyword>
<gene>
    <name evidence="3" type="ORF">L207DRAFT_571905</name>
</gene>
<protein>
    <submittedName>
        <fullName evidence="3">Uncharacterized protein</fullName>
    </submittedName>
</protein>
<name>A0A2J6R260_HYAVF</name>
<organism evidence="3 4">
    <name type="scientific">Hyaloscypha variabilis (strain UAMH 11265 / GT02V1 / F)</name>
    <name type="common">Meliniomyces variabilis</name>
    <dbReference type="NCBI Taxonomy" id="1149755"/>
    <lineage>
        <taxon>Eukaryota</taxon>
        <taxon>Fungi</taxon>
        <taxon>Dikarya</taxon>
        <taxon>Ascomycota</taxon>
        <taxon>Pezizomycotina</taxon>
        <taxon>Leotiomycetes</taxon>
        <taxon>Helotiales</taxon>
        <taxon>Hyaloscyphaceae</taxon>
        <taxon>Hyaloscypha</taxon>
        <taxon>Hyaloscypha variabilis</taxon>
    </lineage>
</organism>
<keyword evidence="2" id="KW-0472">Membrane</keyword>
<accession>A0A2J6R260</accession>
<feature type="compositionally biased region" description="Basic and acidic residues" evidence="1">
    <location>
        <begin position="272"/>
        <end position="293"/>
    </location>
</feature>
<dbReference type="Proteomes" id="UP000235786">
    <property type="component" value="Unassembled WGS sequence"/>
</dbReference>
<keyword evidence="2" id="KW-0812">Transmembrane</keyword>
<feature type="region of interest" description="Disordered" evidence="1">
    <location>
        <begin position="272"/>
        <end position="316"/>
    </location>
</feature>
<dbReference type="OrthoDB" id="10383346at2759"/>
<proteinExistence type="predicted"/>